<sequence length="448" mass="51129">FETLGAVVLGVLLALLIVIVFVTNLEYPICNSSRKKQMNLPPGNMGWPVLGQTVQYLKPHAATSPGRFMEESCARYGKIFRSHLFGHPTVVSADPELNKFILQNEGRLFECSYPSTIGGILGKWSMLVLVGEMHKHMRTIALNFMSNKKLRSKLLDDIEMQTLLTLKSWEKMKQPLSVQSETKKFTFNLMAKQILSFNSGEPETDDLMKEYFTFMKGVISAPINFPGTSYRRALKSRSKILEGVKKIMDERKRRPDIHYDDLLDNVIKDGRLSTEQILDLVLNILFAGHETSAVALTLCIYFLDNFPLALDSLRSEHLGIIRTKQQQESNDPRLNWDDYKQMEFTNNVINETLRIGNVVRFVHRKALKDVKFKGYDIPAGWKVLPVFAAVHLDPALYDNPLQFNPQRWQKMESNAYFTPFGGGPRLCAGLELAKLEIAVFLHHLVLNY</sequence>
<dbReference type="PANTHER" id="PTHR24286:SF194">
    <property type="entry name" value="STEROID (22S)-HYDROXYLASE"/>
    <property type="match status" value="1"/>
</dbReference>
<dbReference type="EMBL" id="JAHRHJ020000010">
    <property type="protein sequence ID" value="KAH9297115.1"/>
    <property type="molecule type" value="Genomic_DNA"/>
</dbReference>
<evidence type="ECO:0000256" key="8">
    <source>
        <dbReference type="ARBA" id="ARBA00023002"/>
    </source>
</evidence>
<evidence type="ECO:0000256" key="12">
    <source>
        <dbReference type="PIRSR" id="PIRSR602401-1"/>
    </source>
</evidence>
<keyword evidence="6" id="KW-0443">Lipid metabolism</keyword>
<keyword evidence="8 13" id="KW-0560">Oxidoreductase</keyword>
<evidence type="ECO:0000256" key="4">
    <source>
        <dbReference type="ARBA" id="ARBA00022692"/>
    </source>
</evidence>
<proteinExistence type="inferred from homology"/>
<dbReference type="PROSITE" id="PS00086">
    <property type="entry name" value="CYTOCHROME_P450"/>
    <property type="match status" value="1"/>
</dbReference>
<evidence type="ECO:0008006" key="17">
    <source>
        <dbReference type="Google" id="ProtNLM"/>
    </source>
</evidence>
<comment type="pathway">
    <text evidence="2">Alkaloid biosynthesis; taxol biosynthesis.</text>
</comment>
<name>A0AA38FCI5_TAXCH</name>
<dbReference type="GO" id="GO:0016020">
    <property type="term" value="C:membrane"/>
    <property type="evidence" value="ECO:0007669"/>
    <property type="project" value="UniProtKB-SubCell"/>
</dbReference>
<dbReference type="GO" id="GO:0042617">
    <property type="term" value="P:paclitaxel biosynthetic process"/>
    <property type="evidence" value="ECO:0007669"/>
    <property type="project" value="UniProtKB-KW"/>
</dbReference>
<dbReference type="GO" id="GO:0020037">
    <property type="term" value="F:heme binding"/>
    <property type="evidence" value="ECO:0007669"/>
    <property type="project" value="InterPro"/>
</dbReference>
<comment type="caution">
    <text evidence="15">The sequence shown here is derived from an EMBL/GenBank/DDBJ whole genome shotgun (WGS) entry which is preliminary data.</text>
</comment>
<evidence type="ECO:0000256" key="11">
    <source>
        <dbReference type="ARBA" id="ARBA00023136"/>
    </source>
</evidence>
<keyword evidence="7 14" id="KW-1133">Transmembrane helix</keyword>
<evidence type="ECO:0000256" key="14">
    <source>
        <dbReference type="SAM" id="Phobius"/>
    </source>
</evidence>
<dbReference type="PRINTS" id="PR00463">
    <property type="entry name" value="EP450I"/>
</dbReference>
<dbReference type="InterPro" id="IPR017972">
    <property type="entry name" value="Cyt_P450_CS"/>
</dbReference>
<dbReference type="Proteomes" id="UP000824469">
    <property type="component" value="Unassembled WGS sequence"/>
</dbReference>
<keyword evidence="6" id="KW-0752">Steroid biosynthesis</keyword>
<keyword evidence="6" id="KW-0444">Lipid biosynthesis</keyword>
<protein>
    <recommendedName>
        <fullName evidence="17">Cytochrome P450</fullName>
    </recommendedName>
</protein>
<gene>
    <name evidence="15" type="ORF">KI387_028797</name>
</gene>
<dbReference type="GO" id="GO:0005506">
    <property type="term" value="F:iron ion binding"/>
    <property type="evidence" value="ECO:0007669"/>
    <property type="project" value="InterPro"/>
</dbReference>
<dbReference type="PRINTS" id="PR00385">
    <property type="entry name" value="P450"/>
</dbReference>
<keyword evidence="16" id="KW-1185">Reference proteome</keyword>
<comment type="similarity">
    <text evidence="3 13">Belongs to the cytochrome P450 family.</text>
</comment>
<feature type="non-terminal residue" evidence="15">
    <location>
        <position position="1"/>
    </location>
</feature>
<comment type="cofactor">
    <cofactor evidence="12">
        <name>heme</name>
        <dbReference type="ChEBI" id="CHEBI:30413"/>
    </cofactor>
</comment>
<dbReference type="Pfam" id="PF00067">
    <property type="entry name" value="p450"/>
    <property type="match status" value="1"/>
</dbReference>
<accession>A0AA38FCI5</accession>
<feature type="binding site" description="axial binding residue" evidence="12">
    <location>
        <position position="427"/>
    </location>
    <ligand>
        <name>heme</name>
        <dbReference type="ChEBI" id="CHEBI:30413"/>
    </ligand>
    <ligandPart>
        <name>Fe</name>
        <dbReference type="ChEBI" id="CHEBI:18248"/>
    </ligandPart>
</feature>
<keyword evidence="10" id="KW-0876">Taxol biosynthesis</keyword>
<dbReference type="PANTHER" id="PTHR24286">
    <property type="entry name" value="CYTOCHROME P450 26"/>
    <property type="match status" value="1"/>
</dbReference>
<evidence type="ECO:0000256" key="3">
    <source>
        <dbReference type="ARBA" id="ARBA00010617"/>
    </source>
</evidence>
<evidence type="ECO:0000256" key="6">
    <source>
        <dbReference type="ARBA" id="ARBA00022955"/>
    </source>
</evidence>
<keyword evidence="13" id="KW-0503">Monooxygenase</keyword>
<feature type="transmembrane region" description="Helical" evidence="14">
    <location>
        <begin position="6"/>
        <end position="27"/>
    </location>
</feature>
<evidence type="ECO:0000313" key="15">
    <source>
        <dbReference type="EMBL" id="KAH9297115.1"/>
    </source>
</evidence>
<feature type="non-terminal residue" evidence="15">
    <location>
        <position position="448"/>
    </location>
</feature>
<keyword evidence="5 12" id="KW-0479">Metal-binding</keyword>
<evidence type="ECO:0000256" key="5">
    <source>
        <dbReference type="ARBA" id="ARBA00022723"/>
    </source>
</evidence>
<keyword evidence="4 14" id="KW-0812">Transmembrane</keyword>
<dbReference type="InterPro" id="IPR036396">
    <property type="entry name" value="Cyt_P450_sf"/>
</dbReference>
<dbReference type="GO" id="GO:0004497">
    <property type="term" value="F:monooxygenase activity"/>
    <property type="evidence" value="ECO:0007669"/>
    <property type="project" value="UniProtKB-KW"/>
</dbReference>
<dbReference type="AlphaFoldDB" id="A0AA38FCI5"/>
<dbReference type="SUPFAM" id="SSF48264">
    <property type="entry name" value="Cytochrome P450"/>
    <property type="match status" value="1"/>
</dbReference>
<evidence type="ECO:0000256" key="13">
    <source>
        <dbReference type="RuleBase" id="RU000461"/>
    </source>
</evidence>
<evidence type="ECO:0000256" key="7">
    <source>
        <dbReference type="ARBA" id="ARBA00022989"/>
    </source>
</evidence>
<evidence type="ECO:0000256" key="1">
    <source>
        <dbReference type="ARBA" id="ARBA00004167"/>
    </source>
</evidence>
<evidence type="ECO:0000256" key="2">
    <source>
        <dbReference type="ARBA" id="ARBA00005122"/>
    </source>
</evidence>
<keyword evidence="11 14" id="KW-0472">Membrane</keyword>
<dbReference type="GO" id="GO:0016705">
    <property type="term" value="F:oxidoreductase activity, acting on paired donors, with incorporation or reduction of molecular oxygen"/>
    <property type="evidence" value="ECO:0007669"/>
    <property type="project" value="InterPro"/>
</dbReference>
<dbReference type="Gene3D" id="1.10.630.10">
    <property type="entry name" value="Cytochrome P450"/>
    <property type="match status" value="1"/>
</dbReference>
<keyword evidence="12 13" id="KW-0349">Heme</keyword>
<dbReference type="GO" id="GO:0016132">
    <property type="term" value="P:brassinosteroid biosynthetic process"/>
    <property type="evidence" value="ECO:0007669"/>
    <property type="project" value="TreeGrafter"/>
</dbReference>
<reference evidence="15 16" key="1">
    <citation type="journal article" date="2021" name="Nat. Plants">
        <title>The Taxus genome provides insights into paclitaxel biosynthesis.</title>
        <authorList>
            <person name="Xiong X."/>
            <person name="Gou J."/>
            <person name="Liao Q."/>
            <person name="Li Y."/>
            <person name="Zhou Q."/>
            <person name="Bi G."/>
            <person name="Li C."/>
            <person name="Du R."/>
            <person name="Wang X."/>
            <person name="Sun T."/>
            <person name="Guo L."/>
            <person name="Liang H."/>
            <person name="Lu P."/>
            <person name="Wu Y."/>
            <person name="Zhang Z."/>
            <person name="Ro D.K."/>
            <person name="Shang Y."/>
            <person name="Huang S."/>
            <person name="Yan J."/>
        </authorList>
    </citation>
    <scope>NUCLEOTIDE SEQUENCE [LARGE SCALE GENOMIC DNA]</scope>
    <source>
        <strain evidence="15">Ta-2019</strain>
    </source>
</reference>
<dbReference type="OMA" id="DHYERKH"/>
<dbReference type="InterPro" id="IPR002401">
    <property type="entry name" value="Cyt_P450_E_grp-I"/>
</dbReference>
<dbReference type="GO" id="GO:0010268">
    <property type="term" value="P:brassinosteroid homeostasis"/>
    <property type="evidence" value="ECO:0007669"/>
    <property type="project" value="TreeGrafter"/>
</dbReference>
<evidence type="ECO:0000256" key="10">
    <source>
        <dbReference type="ARBA" id="ARBA00023059"/>
    </source>
</evidence>
<evidence type="ECO:0000256" key="9">
    <source>
        <dbReference type="ARBA" id="ARBA00023004"/>
    </source>
</evidence>
<dbReference type="GO" id="GO:0016125">
    <property type="term" value="P:sterol metabolic process"/>
    <property type="evidence" value="ECO:0007669"/>
    <property type="project" value="TreeGrafter"/>
</dbReference>
<keyword evidence="9 12" id="KW-0408">Iron</keyword>
<comment type="subcellular location">
    <subcellularLocation>
        <location evidence="1">Membrane</location>
        <topology evidence="1">Single-pass membrane protein</topology>
    </subcellularLocation>
</comment>
<dbReference type="InterPro" id="IPR001128">
    <property type="entry name" value="Cyt_P450"/>
</dbReference>
<dbReference type="CDD" id="cd11043">
    <property type="entry name" value="CYP90-like"/>
    <property type="match status" value="1"/>
</dbReference>
<evidence type="ECO:0000313" key="16">
    <source>
        <dbReference type="Proteomes" id="UP000824469"/>
    </source>
</evidence>
<organism evidence="15 16">
    <name type="scientific">Taxus chinensis</name>
    <name type="common">Chinese yew</name>
    <name type="synonym">Taxus wallichiana var. chinensis</name>
    <dbReference type="NCBI Taxonomy" id="29808"/>
    <lineage>
        <taxon>Eukaryota</taxon>
        <taxon>Viridiplantae</taxon>
        <taxon>Streptophyta</taxon>
        <taxon>Embryophyta</taxon>
        <taxon>Tracheophyta</taxon>
        <taxon>Spermatophyta</taxon>
        <taxon>Pinopsida</taxon>
        <taxon>Pinidae</taxon>
        <taxon>Conifers II</taxon>
        <taxon>Cupressales</taxon>
        <taxon>Taxaceae</taxon>
        <taxon>Taxus</taxon>
    </lineage>
</organism>